<keyword evidence="2" id="KW-1185">Reference proteome</keyword>
<sequence>MKLSAYPFHSATGELLPAYRDAYLRGDLSSENTALVDGFLKEHKEKGDEVLRRFYEMSQKGHTVQPVGWVQRQFDLIRTEPERFRRRAASLLIGGVVVSGAVFASNNLPATVNTPTENTPVVTDAIEMPVEAGTANAVRMVAVQGRILDENGHPLIGATVLQKGTHRGVSTDAEGKYTLRLPANQKSTLQYGYAGYLEEEMLVRSGATANVTLLPKAGKAVARKRWLFF</sequence>
<proteinExistence type="predicted"/>
<evidence type="ECO:0000313" key="2">
    <source>
        <dbReference type="Proteomes" id="UP001250698"/>
    </source>
</evidence>
<dbReference type="EMBL" id="JAWDJT010000002">
    <property type="protein sequence ID" value="MDU0369292.1"/>
    <property type="molecule type" value="Genomic_DNA"/>
</dbReference>
<gene>
    <name evidence="1" type="ORF">ROI90_02695</name>
</gene>
<accession>A0ABU3TD42</accession>
<name>A0ABU3TD42_9BACT</name>
<dbReference type="RefSeq" id="WP_315996808.1">
    <property type="nucleotide sequence ID" value="NZ_JAWDJT010000002.1"/>
</dbReference>
<dbReference type="InterPro" id="IPR008969">
    <property type="entry name" value="CarboxyPept-like_regulatory"/>
</dbReference>
<dbReference type="Pfam" id="PF13715">
    <property type="entry name" value="CarbopepD_reg_2"/>
    <property type="match status" value="1"/>
</dbReference>
<reference evidence="1 2" key="1">
    <citation type="submission" date="2023-10" db="EMBL/GenBank/DDBJ databases">
        <title>Hymenobacter endophyticus sp. nov., an isolate from the leaf tissues of wheat.</title>
        <authorList>
            <person name="Dai Y."/>
        </authorList>
    </citation>
    <scope>NUCLEOTIDE SEQUENCE [LARGE SCALE GENOMIC DNA]</scope>
    <source>
        <strain evidence="1 2">ZK17L-C2</strain>
    </source>
</reference>
<evidence type="ECO:0000313" key="1">
    <source>
        <dbReference type="EMBL" id="MDU0369292.1"/>
    </source>
</evidence>
<dbReference type="Proteomes" id="UP001250698">
    <property type="component" value="Unassembled WGS sequence"/>
</dbReference>
<organism evidence="1 2">
    <name type="scientific">Hymenobacter endophyticus</name>
    <dbReference type="NCBI Taxonomy" id="3076335"/>
    <lineage>
        <taxon>Bacteria</taxon>
        <taxon>Pseudomonadati</taxon>
        <taxon>Bacteroidota</taxon>
        <taxon>Cytophagia</taxon>
        <taxon>Cytophagales</taxon>
        <taxon>Hymenobacteraceae</taxon>
        <taxon>Hymenobacter</taxon>
    </lineage>
</organism>
<dbReference type="SUPFAM" id="SSF49464">
    <property type="entry name" value="Carboxypeptidase regulatory domain-like"/>
    <property type="match status" value="1"/>
</dbReference>
<protein>
    <submittedName>
        <fullName evidence="1">Carboxypeptidase-like regulatory domain-containing protein</fullName>
    </submittedName>
</protein>
<comment type="caution">
    <text evidence="1">The sequence shown here is derived from an EMBL/GenBank/DDBJ whole genome shotgun (WGS) entry which is preliminary data.</text>
</comment>
<dbReference type="Gene3D" id="2.60.40.1120">
    <property type="entry name" value="Carboxypeptidase-like, regulatory domain"/>
    <property type="match status" value="1"/>
</dbReference>